<dbReference type="GeneID" id="54566190"/>
<feature type="region of interest" description="Disordered" evidence="1">
    <location>
        <begin position="1"/>
        <end position="35"/>
    </location>
</feature>
<dbReference type="RefSeq" id="XP_033667162.1">
    <property type="nucleotide sequence ID" value="XM_033812918.1"/>
</dbReference>
<proteinExistence type="predicted"/>
<organism evidence="2 3">
    <name type="scientific">Zasmidium cellare ATCC 36951</name>
    <dbReference type="NCBI Taxonomy" id="1080233"/>
    <lineage>
        <taxon>Eukaryota</taxon>
        <taxon>Fungi</taxon>
        <taxon>Dikarya</taxon>
        <taxon>Ascomycota</taxon>
        <taxon>Pezizomycotina</taxon>
        <taxon>Dothideomycetes</taxon>
        <taxon>Dothideomycetidae</taxon>
        <taxon>Mycosphaerellales</taxon>
        <taxon>Mycosphaerellaceae</taxon>
        <taxon>Zasmidium</taxon>
    </lineage>
</organism>
<evidence type="ECO:0000256" key="1">
    <source>
        <dbReference type="SAM" id="MobiDB-lite"/>
    </source>
</evidence>
<dbReference type="Proteomes" id="UP000799537">
    <property type="component" value="Unassembled WGS sequence"/>
</dbReference>
<evidence type="ECO:0000313" key="2">
    <source>
        <dbReference type="EMBL" id="KAF2166273.1"/>
    </source>
</evidence>
<dbReference type="OrthoDB" id="3625626at2759"/>
<dbReference type="AlphaFoldDB" id="A0A6A6CI35"/>
<gene>
    <name evidence="2" type="ORF">M409DRAFT_55126</name>
</gene>
<feature type="compositionally biased region" description="Polar residues" evidence="1">
    <location>
        <begin position="1"/>
        <end position="13"/>
    </location>
</feature>
<feature type="compositionally biased region" description="Polar residues" evidence="1">
    <location>
        <begin position="22"/>
        <end position="35"/>
    </location>
</feature>
<protein>
    <recommendedName>
        <fullName evidence="4">BTB domain-containing protein</fullName>
    </recommendedName>
</protein>
<dbReference type="PANTHER" id="PTHR47843:SF2">
    <property type="entry name" value="BTB DOMAIN-CONTAINING PROTEIN"/>
    <property type="match status" value="1"/>
</dbReference>
<reference evidence="2" key="1">
    <citation type="journal article" date="2020" name="Stud. Mycol.">
        <title>101 Dothideomycetes genomes: a test case for predicting lifestyles and emergence of pathogens.</title>
        <authorList>
            <person name="Haridas S."/>
            <person name="Albert R."/>
            <person name="Binder M."/>
            <person name="Bloem J."/>
            <person name="Labutti K."/>
            <person name="Salamov A."/>
            <person name="Andreopoulos B."/>
            <person name="Baker S."/>
            <person name="Barry K."/>
            <person name="Bills G."/>
            <person name="Bluhm B."/>
            <person name="Cannon C."/>
            <person name="Castanera R."/>
            <person name="Culley D."/>
            <person name="Daum C."/>
            <person name="Ezra D."/>
            <person name="Gonzalez J."/>
            <person name="Henrissat B."/>
            <person name="Kuo A."/>
            <person name="Liang C."/>
            <person name="Lipzen A."/>
            <person name="Lutzoni F."/>
            <person name="Magnuson J."/>
            <person name="Mondo S."/>
            <person name="Nolan M."/>
            <person name="Ohm R."/>
            <person name="Pangilinan J."/>
            <person name="Park H.-J."/>
            <person name="Ramirez L."/>
            <person name="Alfaro M."/>
            <person name="Sun H."/>
            <person name="Tritt A."/>
            <person name="Yoshinaga Y."/>
            <person name="Zwiers L.-H."/>
            <person name="Turgeon B."/>
            <person name="Goodwin S."/>
            <person name="Spatafora J."/>
            <person name="Crous P."/>
            <person name="Grigoriev I."/>
        </authorList>
    </citation>
    <scope>NUCLEOTIDE SEQUENCE</scope>
    <source>
        <strain evidence="2">ATCC 36951</strain>
    </source>
</reference>
<dbReference type="PANTHER" id="PTHR47843">
    <property type="entry name" value="BTB DOMAIN-CONTAINING PROTEIN-RELATED"/>
    <property type="match status" value="1"/>
</dbReference>
<accession>A0A6A6CI35</accession>
<dbReference type="EMBL" id="ML993597">
    <property type="protein sequence ID" value="KAF2166273.1"/>
    <property type="molecule type" value="Genomic_DNA"/>
</dbReference>
<evidence type="ECO:0000313" key="3">
    <source>
        <dbReference type="Proteomes" id="UP000799537"/>
    </source>
</evidence>
<sequence>MSASNSMHSSRPQTAIPAAAQRPTQTGAPSSTLISSMRDAFIKDAEGRFRMSLSRHAPKAADSQQVRDPCRVPVRDIDAKDTMVSVLVCNPPVTFNVHRKTLLRSSAFLKAKAKPEWSKGEAAVGIPNHSSEIFGIYCKWLYSGCIVGCMGLPSATVWTSAWGLLADAFVLGEELMDTEFKDTVMDSFRAKAQGEHGRSFWLSAPEIVHTIYDGTPSSSAARKFVVDIFYNHAESAVLDKTEEYPTDFLLDLCRKSLSRANRTPMAAPGDVYTLSCIYHEHGKDGKCYLNGNS</sequence>
<name>A0A6A6CI35_ZASCE</name>
<keyword evidence="3" id="KW-1185">Reference proteome</keyword>
<evidence type="ECO:0008006" key="4">
    <source>
        <dbReference type="Google" id="ProtNLM"/>
    </source>
</evidence>